<keyword evidence="6" id="KW-0186">Copper</keyword>
<dbReference type="Gene3D" id="2.60.40.1220">
    <property type="match status" value="1"/>
</dbReference>
<gene>
    <name evidence="9" type="primary">copC</name>
    <name evidence="9" type="ORF">ACFODU_11255</name>
</gene>
<dbReference type="PANTHER" id="PTHR34820">
    <property type="entry name" value="INNER MEMBRANE PROTEIN YEBZ"/>
    <property type="match status" value="1"/>
</dbReference>
<keyword evidence="3" id="KW-0479">Metal-binding</keyword>
<evidence type="ECO:0000256" key="2">
    <source>
        <dbReference type="ARBA" id="ARBA00010509"/>
    </source>
</evidence>
<feature type="signal peptide" evidence="7">
    <location>
        <begin position="1"/>
        <end position="32"/>
    </location>
</feature>
<evidence type="ECO:0000256" key="4">
    <source>
        <dbReference type="ARBA" id="ARBA00022729"/>
    </source>
</evidence>
<keyword evidence="10" id="KW-1185">Reference proteome</keyword>
<dbReference type="InterPro" id="IPR047685">
    <property type="entry name" value="CopC-like"/>
</dbReference>
<dbReference type="InterPro" id="IPR007348">
    <property type="entry name" value="CopC_dom"/>
</dbReference>
<proteinExistence type="inferred from homology"/>
<dbReference type="PANTHER" id="PTHR34820:SF4">
    <property type="entry name" value="INNER MEMBRANE PROTEIN YEBZ"/>
    <property type="match status" value="1"/>
</dbReference>
<dbReference type="SUPFAM" id="SSF81296">
    <property type="entry name" value="E set domains"/>
    <property type="match status" value="1"/>
</dbReference>
<dbReference type="InterPro" id="IPR014755">
    <property type="entry name" value="Cu-Rt/internalin_Ig-like"/>
</dbReference>
<reference evidence="10" key="1">
    <citation type="journal article" date="2019" name="Int. J. Syst. Evol. Microbiol.">
        <title>The Global Catalogue of Microorganisms (GCM) 10K type strain sequencing project: providing services to taxonomists for standard genome sequencing and annotation.</title>
        <authorList>
            <consortium name="The Broad Institute Genomics Platform"/>
            <consortium name="The Broad Institute Genome Sequencing Center for Infectious Disease"/>
            <person name="Wu L."/>
            <person name="Ma J."/>
        </authorList>
    </citation>
    <scope>NUCLEOTIDE SEQUENCE [LARGE SCALE GENOMIC DNA]</scope>
    <source>
        <strain evidence="10">KCTC 52607</strain>
    </source>
</reference>
<keyword evidence="5" id="KW-0574">Periplasm</keyword>
<evidence type="ECO:0000256" key="3">
    <source>
        <dbReference type="ARBA" id="ARBA00022723"/>
    </source>
</evidence>
<name>A0ABV7E935_9SPHN</name>
<evidence type="ECO:0000313" key="10">
    <source>
        <dbReference type="Proteomes" id="UP001595456"/>
    </source>
</evidence>
<feature type="domain" description="CopC" evidence="8">
    <location>
        <begin position="33"/>
        <end position="126"/>
    </location>
</feature>
<protein>
    <submittedName>
        <fullName evidence="9">Copper homeostasis periplasmic binding protein CopC</fullName>
    </submittedName>
</protein>
<evidence type="ECO:0000256" key="1">
    <source>
        <dbReference type="ARBA" id="ARBA00004418"/>
    </source>
</evidence>
<evidence type="ECO:0000256" key="5">
    <source>
        <dbReference type="ARBA" id="ARBA00022764"/>
    </source>
</evidence>
<dbReference type="InterPro" id="IPR032694">
    <property type="entry name" value="CopC/D"/>
</dbReference>
<evidence type="ECO:0000256" key="6">
    <source>
        <dbReference type="ARBA" id="ARBA00023008"/>
    </source>
</evidence>
<sequence length="127" mass="13477">MKPYIRVKPMKRLLHSILTTAALLLSATAAYAHVDLVSSTPAVNATVTAPARLTLTFSDAVVPTFSGFELINSAGATVAVRTSVSEDRKSISGVPARPLTSGRYTVNWRIAAGDGHRMTGSFAFTVR</sequence>
<dbReference type="EMBL" id="JBHRST010000018">
    <property type="protein sequence ID" value="MFC3098369.1"/>
    <property type="molecule type" value="Genomic_DNA"/>
</dbReference>
<organism evidence="9 10">
    <name type="scientific">Alteraurantiacibacter palmitatis</name>
    <dbReference type="NCBI Taxonomy" id="2054628"/>
    <lineage>
        <taxon>Bacteria</taxon>
        <taxon>Pseudomonadati</taxon>
        <taxon>Pseudomonadota</taxon>
        <taxon>Alphaproteobacteria</taxon>
        <taxon>Sphingomonadales</taxon>
        <taxon>Erythrobacteraceae</taxon>
        <taxon>Alteraurantiacibacter</taxon>
    </lineage>
</organism>
<evidence type="ECO:0000259" key="8">
    <source>
        <dbReference type="Pfam" id="PF04234"/>
    </source>
</evidence>
<dbReference type="InterPro" id="IPR014756">
    <property type="entry name" value="Ig_E-set"/>
</dbReference>
<comment type="subcellular location">
    <subcellularLocation>
        <location evidence="1">Periplasm</location>
    </subcellularLocation>
</comment>
<evidence type="ECO:0000313" key="9">
    <source>
        <dbReference type="EMBL" id="MFC3098369.1"/>
    </source>
</evidence>
<dbReference type="Proteomes" id="UP001595456">
    <property type="component" value="Unassembled WGS sequence"/>
</dbReference>
<comment type="similarity">
    <text evidence="2">Belongs to the CopC family.</text>
</comment>
<accession>A0ABV7E935</accession>
<dbReference type="Pfam" id="PF04234">
    <property type="entry name" value="CopC"/>
    <property type="match status" value="1"/>
</dbReference>
<comment type="caution">
    <text evidence="9">The sequence shown here is derived from an EMBL/GenBank/DDBJ whole genome shotgun (WGS) entry which is preliminary data.</text>
</comment>
<dbReference type="RefSeq" id="WP_336926942.1">
    <property type="nucleotide sequence ID" value="NZ_JBANRO010000010.1"/>
</dbReference>
<dbReference type="NCBIfam" id="NF033814">
    <property type="entry name" value="copper_CopC"/>
    <property type="match status" value="1"/>
</dbReference>
<feature type="chain" id="PRO_5046751900" evidence="7">
    <location>
        <begin position="33"/>
        <end position="127"/>
    </location>
</feature>
<evidence type="ECO:0000256" key="7">
    <source>
        <dbReference type="SAM" id="SignalP"/>
    </source>
</evidence>
<keyword evidence="4 7" id="KW-0732">Signal</keyword>